<dbReference type="Gene3D" id="2.60.40.10">
    <property type="entry name" value="Immunoglobulins"/>
    <property type="match status" value="1"/>
</dbReference>
<evidence type="ECO:0000313" key="3">
    <source>
        <dbReference type="Proteomes" id="UP001201449"/>
    </source>
</evidence>
<accession>A0ABS9BX94</accession>
<proteinExistence type="predicted"/>
<keyword evidence="3" id="KW-1185">Reference proteome</keyword>
<name>A0ABS9BX94_9BACT</name>
<dbReference type="InterPro" id="IPR002909">
    <property type="entry name" value="IPT_dom"/>
</dbReference>
<evidence type="ECO:0000313" key="2">
    <source>
        <dbReference type="EMBL" id="MCF1751909.1"/>
    </source>
</evidence>
<comment type="caution">
    <text evidence="2">The sequence shown here is derived from an EMBL/GenBank/DDBJ whole genome shotgun (WGS) entry which is preliminary data.</text>
</comment>
<dbReference type="RefSeq" id="WP_234861852.1">
    <property type="nucleotide sequence ID" value="NZ_JAKEVZ010000009.1"/>
</dbReference>
<dbReference type="Gene3D" id="2.120.10.80">
    <property type="entry name" value="Kelch-type beta propeller"/>
    <property type="match status" value="1"/>
</dbReference>
<dbReference type="PROSITE" id="PS51257">
    <property type="entry name" value="PROKAR_LIPOPROTEIN"/>
    <property type="match status" value="1"/>
</dbReference>
<organism evidence="2 3">
    <name type="scientific">Mariniradius sediminis</name>
    <dbReference type="NCBI Taxonomy" id="2909237"/>
    <lineage>
        <taxon>Bacteria</taxon>
        <taxon>Pseudomonadati</taxon>
        <taxon>Bacteroidota</taxon>
        <taxon>Cytophagia</taxon>
        <taxon>Cytophagales</taxon>
        <taxon>Cyclobacteriaceae</taxon>
        <taxon>Mariniradius</taxon>
    </lineage>
</organism>
<reference evidence="2 3" key="1">
    <citation type="submission" date="2022-01" db="EMBL/GenBank/DDBJ databases">
        <title>Mariniradius saccharolyticus sp. nov., isolated from sediment of a river.</title>
        <authorList>
            <person name="Liu H."/>
        </authorList>
    </citation>
    <scope>NUCLEOTIDE SEQUENCE [LARGE SCALE GENOMIC DNA]</scope>
    <source>
        <strain evidence="2 3">RY-2</strain>
    </source>
</reference>
<dbReference type="InterPro" id="IPR013783">
    <property type="entry name" value="Ig-like_fold"/>
</dbReference>
<feature type="domain" description="IPT/TIG" evidence="1">
    <location>
        <begin position="138"/>
        <end position="191"/>
    </location>
</feature>
<dbReference type="SUPFAM" id="SSF117281">
    <property type="entry name" value="Kelch motif"/>
    <property type="match status" value="1"/>
</dbReference>
<sequence length="688" mass="77840">MNTLKISILLLAAITLFSCQKDEDVKPATNPRFSVAYVQNIDASGVEFAANVFEFGSEEILEYGFVFSKTPNPSIETGDVVKQSGKPETIFKLIADYGMRQGSEYFVAAFVRTNRSLVYSEQIKFTSKGSLGFIFDAISAPEEVYFGDTITVSGRNFSRISSNYRVQVMGANAQILDLSPTSFKIVLPPVFGFTEKQAEQGLFDFKIDISGKELLVEWPLNFRTAKFTTNTSKEFIWGESISISGSDLMSETVKVRYKNPEGNFFEIPIDFFSSNEIRFKPKAPIEEQSPTLEITVRGKKYLLENAFKLKGSEINPGQGFNIFSSDPFTIFGQNFNPDFTRLNKITSDTPGLNFEILESTSEKITLRVYQTDDFFLPRTLALFSNTFGVKSKNSVTVTFKDLSLPFLSLSDHIEDSEYVLGSATDGKKGYIVTTKKIVEFDPSTKTSSLVYTFPEQFQLYWYSFVVSSPNGKIYIGGDGNPLQSPSNVPYIFELDPISKQVTLLPSHPSNLVYITSAYSTEQYLYCDGGWLIESVNGYTEKPERWRYSILEKKWEKLVSPSITYQGQILKLLGFRYKNQLYRFGYSPENFIPSLFRFDPQTEDWEKLAVFENLENLQASHVPVIGNKAYFQSNSVIAEVNLDDYSVKMLNSENGRQALVNFPIVIGNTIFSTSFNRVYEADPAYFKFD</sequence>
<dbReference type="Pfam" id="PF01833">
    <property type="entry name" value="TIG"/>
    <property type="match status" value="1"/>
</dbReference>
<evidence type="ECO:0000259" key="1">
    <source>
        <dbReference type="Pfam" id="PF01833"/>
    </source>
</evidence>
<dbReference type="EMBL" id="JAKEVZ010000009">
    <property type="protein sequence ID" value="MCF1751909.1"/>
    <property type="molecule type" value="Genomic_DNA"/>
</dbReference>
<dbReference type="Proteomes" id="UP001201449">
    <property type="component" value="Unassembled WGS sequence"/>
</dbReference>
<protein>
    <submittedName>
        <fullName evidence="2">IPT/TIG domain-containing protein</fullName>
    </submittedName>
</protein>
<dbReference type="InterPro" id="IPR015915">
    <property type="entry name" value="Kelch-typ_b-propeller"/>
</dbReference>
<gene>
    <name evidence="2" type="ORF">L0U89_12610</name>
</gene>